<proteinExistence type="predicted"/>
<accession>Q2SAF2</accession>
<dbReference type="AlphaFoldDB" id="Q2SAF2"/>
<gene>
    <name evidence="1" type="ordered locus">HCH_05718</name>
</gene>
<reference evidence="1 2" key="1">
    <citation type="journal article" date="2005" name="Nucleic Acids Res.">
        <title>Genomic blueprint of Hahella chejuensis, a marine microbe producing an algicidal agent.</title>
        <authorList>
            <person name="Jeong H."/>
            <person name="Yim J.H."/>
            <person name="Lee C."/>
            <person name="Choi S.-H."/>
            <person name="Park Y.K."/>
            <person name="Yoon S.H."/>
            <person name="Hur C.-G."/>
            <person name="Kang H.-Y."/>
            <person name="Kim D."/>
            <person name="Lee H.H."/>
            <person name="Park K.H."/>
            <person name="Park S.-H."/>
            <person name="Park H.-S."/>
            <person name="Lee H.K."/>
            <person name="Oh T.K."/>
            <person name="Kim J.F."/>
        </authorList>
    </citation>
    <scope>NUCLEOTIDE SEQUENCE [LARGE SCALE GENOMIC DNA]</scope>
    <source>
        <strain evidence="1 2">KCTC 2396</strain>
    </source>
</reference>
<evidence type="ECO:0000313" key="2">
    <source>
        <dbReference type="Proteomes" id="UP000000238"/>
    </source>
</evidence>
<name>Q2SAF2_HAHCH</name>
<dbReference type="KEGG" id="hch:HCH_05718"/>
<keyword evidence="2" id="KW-1185">Reference proteome</keyword>
<dbReference type="EMBL" id="CP000155">
    <property type="protein sequence ID" value="ABC32372.1"/>
    <property type="molecule type" value="Genomic_DNA"/>
</dbReference>
<dbReference type="HOGENOM" id="CLU_3365271_0_0_6"/>
<evidence type="ECO:0000313" key="1">
    <source>
        <dbReference type="EMBL" id="ABC32372.1"/>
    </source>
</evidence>
<dbReference type="Proteomes" id="UP000000238">
    <property type="component" value="Chromosome"/>
</dbReference>
<protein>
    <submittedName>
        <fullName evidence="1">Uncharacterized protein</fullName>
    </submittedName>
</protein>
<sequence>MTLSFFVQLLPTEKLKGLEQIILSRITKSKYFNFS</sequence>
<organism evidence="1 2">
    <name type="scientific">Hahella chejuensis (strain KCTC 2396)</name>
    <dbReference type="NCBI Taxonomy" id="349521"/>
    <lineage>
        <taxon>Bacteria</taxon>
        <taxon>Pseudomonadati</taxon>
        <taxon>Pseudomonadota</taxon>
        <taxon>Gammaproteobacteria</taxon>
        <taxon>Oceanospirillales</taxon>
        <taxon>Hahellaceae</taxon>
        <taxon>Hahella</taxon>
    </lineage>
</organism>